<dbReference type="RefSeq" id="WP_272084254.1">
    <property type="nucleotide sequence ID" value="NZ_JAQNDL010000001.1"/>
</dbReference>
<keyword evidence="2" id="KW-1185">Reference proteome</keyword>
<evidence type="ECO:0008006" key="3">
    <source>
        <dbReference type="Google" id="ProtNLM"/>
    </source>
</evidence>
<protein>
    <recommendedName>
        <fullName evidence="3">Integrase catalytic domain-containing protein</fullName>
    </recommendedName>
</protein>
<comment type="caution">
    <text evidence="1">The sequence shown here is derived from an EMBL/GenBank/DDBJ whole genome shotgun (WGS) entry which is preliminary data.</text>
</comment>
<dbReference type="EMBL" id="JAQNDL010000001">
    <property type="protein sequence ID" value="MDC0715829.1"/>
    <property type="molecule type" value="Genomic_DNA"/>
</dbReference>
<accession>A0ABT5DQ87</accession>
<evidence type="ECO:0000313" key="2">
    <source>
        <dbReference type="Proteomes" id="UP001221686"/>
    </source>
</evidence>
<reference evidence="1 2" key="1">
    <citation type="submission" date="2022-11" db="EMBL/GenBank/DDBJ databases">
        <title>Minimal conservation of predation-associated metabolite biosynthetic gene clusters underscores biosynthetic potential of Myxococcota including descriptions for ten novel species: Archangium lansinium sp. nov., Myxococcus landrumus sp. nov., Nannocystis bai.</title>
        <authorList>
            <person name="Ahearne A."/>
            <person name="Stevens C."/>
            <person name="Dowd S."/>
        </authorList>
    </citation>
    <scope>NUCLEOTIDE SEQUENCE [LARGE SCALE GENOMIC DNA]</scope>
    <source>
        <strain evidence="1 2">BB15-2</strain>
    </source>
</reference>
<sequence>MYESPRTAISEWIEVFYNRPRRDSSIGDSTPIAYEENFYAEQAQTQAA</sequence>
<name>A0ABT5DQ87_9BACT</name>
<gene>
    <name evidence="1" type="ORF">POL25_02925</name>
</gene>
<evidence type="ECO:0000313" key="1">
    <source>
        <dbReference type="EMBL" id="MDC0715829.1"/>
    </source>
</evidence>
<organism evidence="1 2">
    <name type="scientific">Nannocystis bainbridge</name>
    <dbReference type="NCBI Taxonomy" id="2995303"/>
    <lineage>
        <taxon>Bacteria</taxon>
        <taxon>Pseudomonadati</taxon>
        <taxon>Myxococcota</taxon>
        <taxon>Polyangia</taxon>
        <taxon>Nannocystales</taxon>
        <taxon>Nannocystaceae</taxon>
        <taxon>Nannocystis</taxon>
    </lineage>
</organism>
<dbReference type="Proteomes" id="UP001221686">
    <property type="component" value="Unassembled WGS sequence"/>
</dbReference>
<proteinExistence type="predicted"/>